<dbReference type="EMBL" id="JNBY01000015">
    <property type="protein sequence ID" value="KDN87769.1"/>
    <property type="molecule type" value="Genomic_DNA"/>
</dbReference>
<dbReference type="InterPro" id="IPR035472">
    <property type="entry name" value="RpiR-like_SIS"/>
</dbReference>
<name>A0A066Z6A7_9ACTN</name>
<dbReference type="PROSITE" id="PS51071">
    <property type="entry name" value="HTH_RPIR"/>
    <property type="match status" value="1"/>
</dbReference>
<evidence type="ECO:0000256" key="2">
    <source>
        <dbReference type="ARBA" id="ARBA00023125"/>
    </source>
</evidence>
<organism evidence="6 7">
    <name type="scientific">Kitasatospora cheerisanensis KCTC 2395</name>
    <dbReference type="NCBI Taxonomy" id="1348663"/>
    <lineage>
        <taxon>Bacteria</taxon>
        <taxon>Bacillati</taxon>
        <taxon>Actinomycetota</taxon>
        <taxon>Actinomycetes</taxon>
        <taxon>Kitasatosporales</taxon>
        <taxon>Streptomycetaceae</taxon>
        <taxon>Kitasatospora</taxon>
    </lineage>
</organism>
<evidence type="ECO:0000256" key="3">
    <source>
        <dbReference type="ARBA" id="ARBA00023163"/>
    </source>
</evidence>
<dbReference type="GO" id="GO:0003700">
    <property type="term" value="F:DNA-binding transcription factor activity"/>
    <property type="evidence" value="ECO:0007669"/>
    <property type="project" value="InterPro"/>
</dbReference>
<dbReference type="HOGENOM" id="CLU_055769_0_1_11"/>
<keyword evidence="1" id="KW-0805">Transcription regulation</keyword>
<dbReference type="Gene3D" id="3.40.50.10490">
    <property type="entry name" value="Glucose-6-phosphate isomerase like protein, domain 1"/>
    <property type="match status" value="1"/>
</dbReference>
<gene>
    <name evidence="6" type="ORF">KCH_04160</name>
</gene>
<dbReference type="CDD" id="cd05013">
    <property type="entry name" value="SIS_RpiR"/>
    <property type="match status" value="1"/>
</dbReference>
<protein>
    <submittedName>
        <fullName evidence="6">Putative RpiR family transcriptional regulator</fullName>
    </submittedName>
</protein>
<dbReference type="Pfam" id="PF01418">
    <property type="entry name" value="HTH_6"/>
    <property type="match status" value="1"/>
</dbReference>
<dbReference type="GO" id="GO:1901135">
    <property type="term" value="P:carbohydrate derivative metabolic process"/>
    <property type="evidence" value="ECO:0007669"/>
    <property type="project" value="InterPro"/>
</dbReference>
<dbReference type="Proteomes" id="UP000027178">
    <property type="component" value="Unassembled WGS sequence"/>
</dbReference>
<keyword evidence="2" id="KW-0238">DNA-binding</keyword>
<dbReference type="PATRIC" id="fig|1348663.4.peg.389"/>
<evidence type="ECO:0000259" key="4">
    <source>
        <dbReference type="PROSITE" id="PS51071"/>
    </source>
</evidence>
<sequence>MTDDLLARIRHRRDQLPPAERGIADLVSADPGLAAERTITELARAAGTSETTVHRFCRSLELRGYAQLRLARAAEAERLRADDRADLDLSRDLGPEDAPAQLVRKVGRASARAAEETAAGLDLDVLAALGEGVRRARRILVVGVGSSALAALDASQKLQRLGHGAVFAGDVHAALMIAALLEPGDLAIGFSHSGRAREVVEVLEEARAARAGTAAVTSSPRSPAAAAADLVLLTAARETAFRSGGTASRTAQLTVVDALYVTLAQHDHARIVDGLERAHDAVRRHRRPR</sequence>
<dbReference type="PROSITE" id="PS51464">
    <property type="entry name" value="SIS"/>
    <property type="match status" value="1"/>
</dbReference>
<evidence type="ECO:0000256" key="1">
    <source>
        <dbReference type="ARBA" id="ARBA00023015"/>
    </source>
</evidence>
<dbReference type="SUPFAM" id="SSF46689">
    <property type="entry name" value="Homeodomain-like"/>
    <property type="match status" value="1"/>
</dbReference>
<dbReference type="GO" id="GO:0003677">
    <property type="term" value="F:DNA binding"/>
    <property type="evidence" value="ECO:0007669"/>
    <property type="project" value="UniProtKB-KW"/>
</dbReference>
<dbReference type="GO" id="GO:0097367">
    <property type="term" value="F:carbohydrate derivative binding"/>
    <property type="evidence" value="ECO:0007669"/>
    <property type="project" value="InterPro"/>
</dbReference>
<dbReference type="eggNOG" id="COG1737">
    <property type="taxonomic scope" value="Bacteria"/>
</dbReference>
<proteinExistence type="predicted"/>
<evidence type="ECO:0000259" key="5">
    <source>
        <dbReference type="PROSITE" id="PS51464"/>
    </source>
</evidence>
<evidence type="ECO:0000313" key="7">
    <source>
        <dbReference type="Proteomes" id="UP000027178"/>
    </source>
</evidence>
<reference evidence="6 7" key="1">
    <citation type="submission" date="2014-05" db="EMBL/GenBank/DDBJ databases">
        <title>Draft Genome Sequence of Kitasatospora cheerisanensis KCTC 2395.</title>
        <authorList>
            <person name="Nam D.H."/>
        </authorList>
    </citation>
    <scope>NUCLEOTIDE SEQUENCE [LARGE SCALE GENOMIC DNA]</scope>
    <source>
        <strain evidence="6 7">KCTC 2395</strain>
    </source>
</reference>
<dbReference type="Pfam" id="PF01380">
    <property type="entry name" value="SIS"/>
    <property type="match status" value="1"/>
</dbReference>
<comment type="caution">
    <text evidence="6">The sequence shown here is derived from an EMBL/GenBank/DDBJ whole genome shotgun (WGS) entry which is preliminary data.</text>
</comment>
<dbReference type="InterPro" id="IPR047640">
    <property type="entry name" value="RpiR-like"/>
</dbReference>
<dbReference type="RefSeq" id="WP_167573953.1">
    <property type="nucleotide sequence ID" value="NZ_KK853997.1"/>
</dbReference>
<dbReference type="InterPro" id="IPR001347">
    <property type="entry name" value="SIS_dom"/>
</dbReference>
<dbReference type="InterPro" id="IPR046348">
    <property type="entry name" value="SIS_dom_sf"/>
</dbReference>
<dbReference type="PANTHER" id="PTHR30514:SF1">
    <property type="entry name" value="HTH-TYPE TRANSCRIPTIONAL REGULATOR HEXR-RELATED"/>
    <property type="match status" value="1"/>
</dbReference>
<dbReference type="InterPro" id="IPR000281">
    <property type="entry name" value="HTH_RpiR"/>
</dbReference>
<dbReference type="PANTHER" id="PTHR30514">
    <property type="entry name" value="GLUCOKINASE"/>
    <property type="match status" value="1"/>
</dbReference>
<accession>A0A066Z6A7</accession>
<dbReference type="Gene3D" id="1.10.10.10">
    <property type="entry name" value="Winged helix-like DNA-binding domain superfamily/Winged helix DNA-binding domain"/>
    <property type="match status" value="1"/>
</dbReference>
<feature type="domain" description="SIS" evidence="5">
    <location>
        <begin position="129"/>
        <end position="269"/>
    </location>
</feature>
<keyword evidence="7" id="KW-1185">Reference proteome</keyword>
<dbReference type="SUPFAM" id="SSF53697">
    <property type="entry name" value="SIS domain"/>
    <property type="match status" value="1"/>
</dbReference>
<evidence type="ECO:0000313" key="6">
    <source>
        <dbReference type="EMBL" id="KDN87769.1"/>
    </source>
</evidence>
<dbReference type="InterPro" id="IPR036388">
    <property type="entry name" value="WH-like_DNA-bd_sf"/>
</dbReference>
<dbReference type="AlphaFoldDB" id="A0A066Z6A7"/>
<dbReference type="InterPro" id="IPR009057">
    <property type="entry name" value="Homeodomain-like_sf"/>
</dbReference>
<feature type="domain" description="HTH rpiR-type" evidence="4">
    <location>
        <begin position="3"/>
        <end position="79"/>
    </location>
</feature>
<keyword evidence="3" id="KW-0804">Transcription</keyword>